<evidence type="ECO:0000256" key="2">
    <source>
        <dbReference type="ARBA" id="ARBA00022801"/>
    </source>
</evidence>
<reference evidence="5 6" key="1">
    <citation type="submission" date="2018-08" db="EMBL/GenBank/DDBJ databases">
        <title>Fibrisoma montanum sp. nov., isolated from Danxia mountain soil.</title>
        <authorList>
            <person name="Huang Y."/>
        </authorList>
    </citation>
    <scope>NUCLEOTIDE SEQUENCE [LARGE SCALE GENOMIC DNA]</scope>
    <source>
        <strain evidence="5 6">HYT19</strain>
    </source>
</reference>
<organism evidence="5 6">
    <name type="scientific">Fibrisoma montanum</name>
    <dbReference type="NCBI Taxonomy" id="2305895"/>
    <lineage>
        <taxon>Bacteria</taxon>
        <taxon>Pseudomonadati</taxon>
        <taxon>Bacteroidota</taxon>
        <taxon>Cytophagia</taxon>
        <taxon>Cytophagales</taxon>
        <taxon>Spirosomataceae</taxon>
        <taxon>Fibrisoma</taxon>
    </lineage>
</organism>
<dbReference type="Pfam" id="PF00884">
    <property type="entry name" value="Sulfatase"/>
    <property type="match status" value="1"/>
</dbReference>
<dbReference type="InterPro" id="IPR052701">
    <property type="entry name" value="GAG_Ulvan_Degrading_Sulfatases"/>
</dbReference>
<dbReference type="Gene3D" id="3.30.1120.10">
    <property type="match status" value="1"/>
</dbReference>
<dbReference type="GO" id="GO:0016787">
    <property type="term" value="F:hydrolase activity"/>
    <property type="evidence" value="ECO:0007669"/>
    <property type="project" value="UniProtKB-KW"/>
</dbReference>
<dbReference type="InterPro" id="IPR024607">
    <property type="entry name" value="Sulfatase_CS"/>
</dbReference>
<dbReference type="PANTHER" id="PTHR43751">
    <property type="entry name" value="SULFATASE"/>
    <property type="match status" value="1"/>
</dbReference>
<keyword evidence="3" id="KW-0732">Signal</keyword>
<accession>A0A418MC63</accession>
<dbReference type="Gene3D" id="3.40.720.10">
    <property type="entry name" value="Alkaline Phosphatase, subunit A"/>
    <property type="match status" value="1"/>
</dbReference>
<evidence type="ECO:0000256" key="1">
    <source>
        <dbReference type="ARBA" id="ARBA00008779"/>
    </source>
</evidence>
<comment type="similarity">
    <text evidence="1">Belongs to the sulfatase family.</text>
</comment>
<evidence type="ECO:0000313" key="5">
    <source>
        <dbReference type="EMBL" id="RIV23957.1"/>
    </source>
</evidence>
<dbReference type="InterPro" id="IPR017850">
    <property type="entry name" value="Alkaline_phosphatase_core_sf"/>
</dbReference>
<dbReference type="EMBL" id="QXED01000003">
    <property type="protein sequence ID" value="RIV23957.1"/>
    <property type="molecule type" value="Genomic_DNA"/>
</dbReference>
<dbReference type="PROSITE" id="PS00523">
    <property type="entry name" value="SULFATASE_1"/>
    <property type="match status" value="1"/>
</dbReference>
<gene>
    <name evidence="5" type="ORF">DYU11_13420</name>
</gene>
<evidence type="ECO:0000259" key="4">
    <source>
        <dbReference type="Pfam" id="PF00884"/>
    </source>
</evidence>
<dbReference type="InterPro" id="IPR000917">
    <property type="entry name" value="Sulfatase_N"/>
</dbReference>
<dbReference type="PANTHER" id="PTHR43751:SF3">
    <property type="entry name" value="SULFATASE N-TERMINAL DOMAIN-CONTAINING PROTEIN"/>
    <property type="match status" value="1"/>
</dbReference>
<dbReference type="PROSITE" id="PS51257">
    <property type="entry name" value="PROKAR_LIPOPROTEIN"/>
    <property type="match status" value="1"/>
</dbReference>
<name>A0A418MC63_9BACT</name>
<keyword evidence="2" id="KW-0378">Hydrolase</keyword>
<feature type="domain" description="Sulfatase N-terminal" evidence="4">
    <location>
        <begin position="38"/>
        <end position="379"/>
    </location>
</feature>
<evidence type="ECO:0000313" key="6">
    <source>
        <dbReference type="Proteomes" id="UP000283523"/>
    </source>
</evidence>
<dbReference type="OrthoDB" id="9764377at2"/>
<dbReference type="Proteomes" id="UP000283523">
    <property type="component" value="Unassembled WGS sequence"/>
</dbReference>
<dbReference type="RefSeq" id="WP_119668173.1">
    <property type="nucleotide sequence ID" value="NZ_QXED01000003.1"/>
</dbReference>
<protein>
    <submittedName>
        <fullName evidence="5">DUF4976 domain-containing protein</fullName>
    </submittedName>
</protein>
<sequence>MRKKTCNARWTFLPITLLACWAGIPAPSLTEAPNTSPPNIVYINMDDLGVEETAPYGHPLFKTPNLDRMTAEGLKFTQHYAGTSVCAPSRCALMTGMHTGHCEVRGNIQMQPHGQMPISPETVTVAERLKEAGYETALVGKWGLGIEGTTGEPTRQGFDTYFGYLDQVLAHNNFPAYLVRNGRREELGNEVIWEPKTALFKGLGSFTPEPKVYSNDLFTKEGLQFIARPHNKPFYLYLAYTLPHNNGEAPKDQRFQSPTLAPYENEPPGGPAWTLLEKTYAATITRMDDYVGQIMDALKKQGLDKNTLVLFSSDNGSTEDIPQRFAKTNRLRGMKRSPYEGGIRAPLIAWWPGKVKPGVSDLPSAQWDFLATACDLAGVKPATPTDGLSMVPTLLSRGRQTRHDHLYWEFHEQGGWQAVRQGNLKLIYKVKSDQYELYDLNRDPAEQTNLVEQQPETVSRLKSLLASARTPSAHFTFGRNG</sequence>
<comment type="caution">
    <text evidence="5">The sequence shown here is derived from an EMBL/GenBank/DDBJ whole genome shotgun (WGS) entry which is preliminary data.</text>
</comment>
<keyword evidence="6" id="KW-1185">Reference proteome</keyword>
<feature type="signal peptide" evidence="3">
    <location>
        <begin position="1"/>
        <end position="19"/>
    </location>
</feature>
<dbReference type="CDD" id="cd16145">
    <property type="entry name" value="ARS_like"/>
    <property type="match status" value="1"/>
</dbReference>
<evidence type="ECO:0000256" key="3">
    <source>
        <dbReference type="SAM" id="SignalP"/>
    </source>
</evidence>
<dbReference type="AlphaFoldDB" id="A0A418MC63"/>
<feature type="chain" id="PRO_5019087089" evidence="3">
    <location>
        <begin position="20"/>
        <end position="481"/>
    </location>
</feature>
<proteinExistence type="inferred from homology"/>
<dbReference type="SUPFAM" id="SSF53649">
    <property type="entry name" value="Alkaline phosphatase-like"/>
    <property type="match status" value="1"/>
</dbReference>